<accession>A0A6G1F3C7</accession>
<evidence type="ECO:0000313" key="1">
    <source>
        <dbReference type="EMBL" id="KAF0931339.1"/>
    </source>
</evidence>
<organism evidence="1 2">
    <name type="scientific">Oryza meyeriana var. granulata</name>
    <dbReference type="NCBI Taxonomy" id="110450"/>
    <lineage>
        <taxon>Eukaryota</taxon>
        <taxon>Viridiplantae</taxon>
        <taxon>Streptophyta</taxon>
        <taxon>Embryophyta</taxon>
        <taxon>Tracheophyta</taxon>
        <taxon>Spermatophyta</taxon>
        <taxon>Magnoliopsida</taxon>
        <taxon>Liliopsida</taxon>
        <taxon>Poales</taxon>
        <taxon>Poaceae</taxon>
        <taxon>BOP clade</taxon>
        <taxon>Oryzoideae</taxon>
        <taxon>Oryzeae</taxon>
        <taxon>Oryzinae</taxon>
        <taxon>Oryza</taxon>
        <taxon>Oryza meyeriana</taxon>
    </lineage>
</organism>
<protein>
    <submittedName>
        <fullName evidence="1">Uncharacterized protein</fullName>
    </submittedName>
</protein>
<dbReference type="Proteomes" id="UP000479710">
    <property type="component" value="Unassembled WGS sequence"/>
</dbReference>
<comment type="caution">
    <text evidence="1">The sequence shown here is derived from an EMBL/GenBank/DDBJ whole genome shotgun (WGS) entry which is preliminary data.</text>
</comment>
<proteinExistence type="predicted"/>
<reference evidence="1 2" key="1">
    <citation type="submission" date="2019-11" db="EMBL/GenBank/DDBJ databases">
        <title>Whole genome sequence of Oryza granulata.</title>
        <authorList>
            <person name="Li W."/>
        </authorList>
    </citation>
    <scope>NUCLEOTIDE SEQUENCE [LARGE SCALE GENOMIC DNA]</scope>
    <source>
        <strain evidence="2">cv. Menghai</strain>
        <tissue evidence="1">Leaf</tissue>
    </source>
</reference>
<name>A0A6G1F3C7_9ORYZ</name>
<sequence>MVCSCAVSSPLDLYQFVQSEMRGEGHRRQWTRWRIWSPQWKTDRGERAQDYRRGGKERRNKDLQAVYDGQHCLEI</sequence>
<evidence type="ECO:0000313" key="2">
    <source>
        <dbReference type="Proteomes" id="UP000479710"/>
    </source>
</evidence>
<dbReference type="EMBL" id="SPHZ02000001">
    <property type="protein sequence ID" value="KAF0931339.1"/>
    <property type="molecule type" value="Genomic_DNA"/>
</dbReference>
<gene>
    <name evidence="1" type="ORF">E2562_004484</name>
</gene>
<dbReference type="AlphaFoldDB" id="A0A6G1F3C7"/>
<keyword evidence="2" id="KW-1185">Reference proteome</keyword>